<feature type="domain" description="VTT" evidence="9">
    <location>
        <begin position="12"/>
        <end position="98"/>
    </location>
</feature>
<evidence type="ECO:0000256" key="8">
    <source>
        <dbReference type="SAM" id="MobiDB-lite"/>
    </source>
</evidence>
<evidence type="ECO:0000313" key="11">
    <source>
        <dbReference type="Proteomes" id="UP001157125"/>
    </source>
</evidence>
<protein>
    <recommendedName>
        <fullName evidence="9">VTT domain-containing protein</fullName>
    </recommendedName>
</protein>
<dbReference type="PANTHER" id="PTHR30353:SF0">
    <property type="entry name" value="TRANSMEMBRANE PROTEIN"/>
    <property type="match status" value="1"/>
</dbReference>
<evidence type="ECO:0000256" key="2">
    <source>
        <dbReference type="ARBA" id="ARBA00010792"/>
    </source>
</evidence>
<comment type="caution">
    <text evidence="10">The sequence shown here is derived from an EMBL/GenBank/DDBJ whole genome shotgun (WGS) entry which is preliminary data.</text>
</comment>
<dbReference type="RefSeq" id="WP_284328475.1">
    <property type="nucleotide sequence ID" value="NZ_BSUN01000001.1"/>
</dbReference>
<sequence length="206" mass="23509">MPRWAPGWATRLAYLIGARADVRRWRIFKRGRWLHALNWAESQVEKRGTTFIIAARFIPMGRVVVNLTAGALRFPHRRFMGVDAVAVTIWALWSILLGTIAGAIFPEDNLLMSIAVGVAAGILLGFFVDRILGWFGLSQPELPDLASDIEESLTPEERARQEELERHREERKEHRAERREAITGQLPITRRRRDGEPHDDDPGDDN</sequence>
<comment type="caution">
    <text evidence="7">Lacks conserved residue(s) required for the propagation of feature annotation.</text>
</comment>
<evidence type="ECO:0000256" key="3">
    <source>
        <dbReference type="ARBA" id="ARBA00022475"/>
    </source>
</evidence>
<keyword evidence="4 7" id="KW-0812">Transmembrane</keyword>
<proteinExistence type="inferred from homology"/>
<evidence type="ECO:0000256" key="5">
    <source>
        <dbReference type="ARBA" id="ARBA00022989"/>
    </source>
</evidence>
<evidence type="ECO:0000259" key="9">
    <source>
        <dbReference type="Pfam" id="PF09335"/>
    </source>
</evidence>
<feature type="transmembrane region" description="Helical" evidence="7">
    <location>
        <begin position="110"/>
        <end position="128"/>
    </location>
</feature>
<feature type="compositionally biased region" description="Acidic residues" evidence="8">
    <location>
        <begin position="197"/>
        <end position="206"/>
    </location>
</feature>
<evidence type="ECO:0000256" key="6">
    <source>
        <dbReference type="ARBA" id="ARBA00023136"/>
    </source>
</evidence>
<organism evidence="10 11">
    <name type="scientific">Demequina litorisediminis</name>
    <dbReference type="NCBI Taxonomy" id="1849022"/>
    <lineage>
        <taxon>Bacteria</taxon>
        <taxon>Bacillati</taxon>
        <taxon>Actinomycetota</taxon>
        <taxon>Actinomycetes</taxon>
        <taxon>Micrococcales</taxon>
        <taxon>Demequinaceae</taxon>
        <taxon>Demequina</taxon>
    </lineage>
</organism>
<keyword evidence="11" id="KW-1185">Reference proteome</keyword>
<dbReference type="Pfam" id="PF09335">
    <property type="entry name" value="VTT_dom"/>
    <property type="match status" value="1"/>
</dbReference>
<dbReference type="InterPro" id="IPR032816">
    <property type="entry name" value="VTT_dom"/>
</dbReference>
<feature type="transmembrane region" description="Helical" evidence="7">
    <location>
        <begin position="84"/>
        <end position="104"/>
    </location>
</feature>
<dbReference type="PANTHER" id="PTHR30353">
    <property type="entry name" value="INNER MEMBRANE PROTEIN DEDA-RELATED"/>
    <property type="match status" value="1"/>
</dbReference>
<evidence type="ECO:0000256" key="1">
    <source>
        <dbReference type="ARBA" id="ARBA00004651"/>
    </source>
</evidence>
<comment type="similarity">
    <text evidence="2 7">Belongs to the DedA family.</text>
</comment>
<feature type="compositionally biased region" description="Basic and acidic residues" evidence="8">
    <location>
        <begin position="155"/>
        <end position="181"/>
    </location>
</feature>
<gene>
    <name evidence="10" type="ORF">GCM10025876_24670</name>
</gene>
<evidence type="ECO:0000256" key="4">
    <source>
        <dbReference type="ARBA" id="ARBA00022692"/>
    </source>
</evidence>
<keyword evidence="3 7" id="KW-1003">Cell membrane</keyword>
<dbReference type="EMBL" id="BSUN01000001">
    <property type="protein sequence ID" value="GMA36263.1"/>
    <property type="molecule type" value="Genomic_DNA"/>
</dbReference>
<dbReference type="InterPro" id="IPR032818">
    <property type="entry name" value="DedA-like"/>
</dbReference>
<evidence type="ECO:0000256" key="7">
    <source>
        <dbReference type="RuleBase" id="RU367016"/>
    </source>
</evidence>
<keyword evidence="5 7" id="KW-1133">Transmembrane helix</keyword>
<accession>A0ABQ6IEG3</accession>
<keyword evidence="6 7" id="KW-0472">Membrane</keyword>
<name>A0ABQ6IEG3_9MICO</name>
<dbReference type="Proteomes" id="UP001157125">
    <property type="component" value="Unassembled WGS sequence"/>
</dbReference>
<feature type="region of interest" description="Disordered" evidence="8">
    <location>
        <begin position="151"/>
        <end position="206"/>
    </location>
</feature>
<comment type="subcellular location">
    <subcellularLocation>
        <location evidence="1 7">Cell membrane</location>
        <topology evidence="1 7">Multi-pass membrane protein</topology>
    </subcellularLocation>
</comment>
<reference evidence="11" key="1">
    <citation type="journal article" date="2019" name="Int. J. Syst. Evol. Microbiol.">
        <title>The Global Catalogue of Microorganisms (GCM) 10K type strain sequencing project: providing services to taxonomists for standard genome sequencing and annotation.</title>
        <authorList>
            <consortium name="The Broad Institute Genomics Platform"/>
            <consortium name="The Broad Institute Genome Sequencing Center for Infectious Disease"/>
            <person name="Wu L."/>
            <person name="Ma J."/>
        </authorList>
    </citation>
    <scope>NUCLEOTIDE SEQUENCE [LARGE SCALE GENOMIC DNA]</scope>
    <source>
        <strain evidence="11">NBRC 112299</strain>
    </source>
</reference>
<evidence type="ECO:0000313" key="10">
    <source>
        <dbReference type="EMBL" id="GMA36263.1"/>
    </source>
</evidence>